<gene>
    <name evidence="6" type="ORF">ARHIZOSPH14_09490</name>
</gene>
<feature type="DNA-binding region" description="H-T-H motif" evidence="4">
    <location>
        <begin position="29"/>
        <end position="48"/>
    </location>
</feature>
<dbReference type="InterPro" id="IPR001647">
    <property type="entry name" value="HTH_TetR"/>
</dbReference>
<keyword evidence="1" id="KW-0805">Transcription regulation</keyword>
<dbReference type="Pfam" id="PF13305">
    <property type="entry name" value="TetR_C_33"/>
    <property type="match status" value="1"/>
</dbReference>
<name>A0A9W6CWV4_9MICO</name>
<evidence type="ECO:0000313" key="7">
    <source>
        <dbReference type="Proteomes" id="UP001144396"/>
    </source>
</evidence>
<evidence type="ECO:0000259" key="5">
    <source>
        <dbReference type="PROSITE" id="PS50977"/>
    </source>
</evidence>
<organism evidence="6 7">
    <name type="scientific">Agromyces rhizosphaerae</name>
    <dbReference type="NCBI Taxonomy" id="88374"/>
    <lineage>
        <taxon>Bacteria</taxon>
        <taxon>Bacillati</taxon>
        <taxon>Actinomycetota</taxon>
        <taxon>Actinomycetes</taxon>
        <taxon>Micrococcales</taxon>
        <taxon>Microbacteriaceae</taxon>
        <taxon>Agromyces</taxon>
    </lineage>
</organism>
<dbReference type="InterPro" id="IPR025996">
    <property type="entry name" value="MT1864/Rv1816-like_C"/>
</dbReference>
<proteinExistence type="predicted"/>
<comment type="caution">
    <text evidence="6">The sequence shown here is derived from an EMBL/GenBank/DDBJ whole genome shotgun (WGS) entry which is preliminary data.</text>
</comment>
<dbReference type="Proteomes" id="UP001144396">
    <property type="component" value="Unassembled WGS sequence"/>
</dbReference>
<keyword evidence="3" id="KW-0804">Transcription</keyword>
<dbReference type="EMBL" id="BSDP01000001">
    <property type="protein sequence ID" value="GLI26707.1"/>
    <property type="molecule type" value="Genomic_DNA"/>
</dbReference>
<dbReference type="SUPFAM" id="SSF48498">
    <property type="entry name" value="Tetracyclin repressor-like, C-terminal domain"/>
    <property type="match status" value="1"/>
</dbReference>
<dbReference type="Pfam" id="PF00440">
    <property type="entry name" value="TetR_N"/>
    <property type="match status" value="1"/>
</dbReference>
<reference evidence="6" key="1">
    <citation type="submission" date="2022-12" db="EMBL/GenBank/DDBJ databases">
        <title>Reference genome sequencing for broad-spectrum identification of bacterial and archaeal isolates by mass spectrometry.</title>
        <authorList>
            <person name="Sekiguchi Y."/>
            <person name="Tourlousse D.M."/>
        </authorList>
    </citation>
    <scope>NUCLEOTIDE SEQUENCE</scope>
    <source>
        <strain evidence="6">14</strain>
    </source>
</reference>
<protein>
    <submittedName>
        <fullName evidence="6">TetR family transcriptional regulator</fullName>
    </submittedName>
</protein>
<dbReference type="Gene3D" id="1.10.357.10">
    <property type="entry name" value="Tetracycline Repressor, domain 2"/>
    <property type="match status" value="1"/>
</dbReference>
<dbReference type="SUPFAM" id="SSF46689">
    <property type="entry name" value="Homeodomain-like"/>
    <property type="match status" value="1"/>
</dbReference>
<dbReference type="RefSeq" id="WP_281882725.1">
    <property type="nucleotide sequence ID" value="NZ_BSDP01000001.1"/>
</dbReference>
<evidence type="ECO:0000256" key="3">
    <source>
        <dbReference type="ARBA" id="ARBA00023163"/>
    </source>
</evidence>
<dbReference type="InterPro" id="IPR009057">
    <property type="entry name" value="Homeodomain-like_sf"/>
</dbReference>
<evidence type="ECO:0000256" key="4">
    <source>
        <dbReference type="PROSITE-ProRule" id="PRU00335"/>
    </source>
</evidence>
<keyword evidence="2 4" id="KW-0238">DNA-binding</keyword>
<dbReference type="AlphaFoldDB" id="A0A9W6CWV4"/>
<accession>A0A9W6CWV4</accession>
<dbReference type="InterPro" id="IPR036271">
    <property type="entry name" value="Tet_transcr_reg_TetR-rel_C_sf"/>
</dbReference>
<dbReference type="GO" id="GO:0003677">
    <property type="term" value="F:DNA binding"/>
    <property type="evidence" value="ECO:0007669"/>
    <property type="project" value="UniProtKB-UniRule"/>
</dbReference>
<feature type="domain" description="HTH tetR-type" evidence="5">
    <location>
        <begin position="6"/>
        <end position="66"/>
    </location>
</feature>
<sequence length="196" mass="20654">MEPTAVAGREALLASLETLARERGLANVGLREVARDAGLSHAAPAHFFGSREGMLRALAGEGLRLLYEDVCEAQETPGAVGRERLVVDALAFVRFALAHPAHFDAVFRTPAALRGDAQFEALREEALGSLRELVELVRDEGGLGPDADIDTVVLQHWALSHGVASLAIDGMLGAEGDPAVAEAAERIVRGHVAGLP</sequence>
<evidence type="ECO:0000256" key="1">
    <source>
        <dbReference type="ARBA" id="ARBA00023015"/>
    </source>
</evidence>
<evidence type="ECO:0000313" key="6">
    <source>
        <dbReference type="EMBL" id="GLI26707.1"/>
    </source>
</evidence>
<evidence type="ECO:0000256" key="2">
    <source>
        <dbReference type="ARBA" id="ARBA00023125"/>
    </source>
</evidence>
<keyword evidence="7" id="KW-1185">Reference proteome</keyword>
<dbReference type="PROSITE" id="PS50977">
    <property type="entry name" value="HTH_TETR_2"/>
    <property type="match status" value="1"/>
</dbReference>